<protein>
    <recommendedName>
        <fullName evidence="2">AAA domain containing protein</fullName>
    </recommendedName>
</protein>
<evidence type="ECO:0000313" key="1">
    <source>
        <dbReference type="EMBL" id="CAB4149048.1"/>
    </source>
</evidence>
<reference evidence="1" key="1">
    <citation type="submission" date="2020-04" db="EMBL/GenBank/DDBJ databases">
        <authorList>
            <person name="Chiriac C."/>
            <person name="Salcher M."/>
            <person name="Ghai R."/>
            <person name="Kavagutti S V."/>
        </authorList>
    </citation>
    <scope>NUCLEOTIDE SEQUENCE</scope>
</reference>
<accession>A0A6J5MQU1</accession>
<organism evidence="1">
    <name type="scientific">uncultured Caudovirales phage</name>
    <dbReference type="NCBI Taxonomy" id="2100421"/>
    <lineage>
        <taxon>Viruses</taxon>
        <taxon>Duplodnaviria</taxon>
        <taxon>Heunggongvirae</taxon>
        <taxon>Uroviricota</taxon>
        <taxon>Caudoviricetes</taxon>
        <taxon>Peduoviridae</taxon>
        <taxon>Maltschvirus</taxon>
        <taxon>Maltschvirus maltsch</taxon>
    </lineage>
</organism>
<evidence type="ECO:0008006" key="2">
    <source>
        <dbReference type="Google" id="ProtNLM"/>
    </source>
</evidence>
<dbReference type="EMBL" id="LR796497">
    <property type="protein sequence ID" value="CAB4149048.1"/>
    <property type="molecule type" value="Genomic_DNA"/>
</dbReference>
<sequence length="293" mass="33397">MEINIPKIEIGKQTEIIKGTNFLDIFKNSYVDPAEEIKPQPVAISIGNSEYKGTHYPIPFGSYGDFSCIVGASKSRKTFFKSMIEAAYIGGSSNIYNPSIKGHNTKDKLIISIDTEQSKHHTQRVVRRVLDLVGSNYDLYKTFSLRTYSPKERFDFINWLVYESDYRKDIGLMSIDGYVDLVTDFNSLEQATGLTEKLLEWTARKEVKEQMHITGILHKNFGTAKPVGHVGSSVLKKAETVVFIDKEEEISSAKCEYSRNMEFKTLMFGINKDWLPYEIEEGIVVNNKKEPVF</sequence>
<proteinExistence type="predicted"/>
<gene>
    <name evidence="1" type="ORF">UFOVP532_46</name>
</gene>
<name>A0A6J5MQU1_9CAUD</name>